<dbReference type="EMBL" id="BAABKO010000001">
    <property type="protein sequence ID" value="GAA4765212.1"/>
    <property type="molecule type" value="Genomic_DNA"/>
</dbReference>
<keyword evidence="4" id="KW-0904">Protein phosphatase</keyword>
<evidence type="ECO:0000256" key="3">
    <source>
        <dbReference type="ARBA" id="ARBA00022801"/>
    </source>
</evidence>
<name>A0ABP8ZSU1_9MICO</name>
<dbReference type="CDD" id="cd16343">
    <property type="entry name" value="LMWPTP"/>
    <property type="match status" value="1"/>
</dbReference>
<evidence type="ECO:0000256" key="2">
    <source>
        <dbReference type="ARBA" id="ARBA00013064"/>
    </source>
</evidence>
<dbReference type="Pfam" id="PF01451">
    <property type="entry name" value="LMWPc"/>
    <property type="match status" value="1"/>
</dbReference>
<dbReference type="Proteomes" id="UP001501645">
    <property type="component" value="Unassembled WGS sequence"/>
</dbReference>
<dbReference type="InterPro" id="IPR050438">
    <property type="entry name" value="LMW_PTPase"/>
</dbReference>
<dbReference type="InterPro" id="IPR023485">
    <property type="entry name" value="Ptyr_pPase"/>
</dbReference>
<dbReference type="EC" id="3.1.3.48" evidence="2"/>
<feature type="domain" description="Phosphotyrosine protein phosphatase I" evidence="5">
    <location>
        <begin position="3"/>
        <end position="147"/>
    </location>
</feature>
<keyword evidence="3" id="KW-0378">Hydrolase</keyword>
<dbReference type="PANTHER" id="PTHR11717:SF7">
    <property type="entry name" value="LOW MOLECULAR WEIGHT PHOSPHOTYROSINE PROTEIN PHOSPHATASE"/>
    <property type="match status" value="1"/>
</dbReference>
<evidence type="ECO:0000313" key="7">
    <source>
        <dbReference type="Proteomes" id="UP001501645"/>
    </source>
</evidence>
<protein>
    <recommendedName>
        <fullName evidence="2">protein-tyrosine-phosphatase</fullName>
        <ecNumber evidence="2">3.1.3.48</ecNumber>
    </recommendedName>
</protein>
<evidence type="ECO:0000259" key="5">
    <source>
        <dbReference type="SMART" id="SM00226"/>
    </source>
</evidence>
<proteinExistence type="inferred from homology"/>
<evidence type="ECO:0000256" key="4">
    <source>
        <dbReference type="ARBA" id="ARBA00022912"/>
    </source>
</evidence>
<organism evidence="6 7">
    <name type="scientific">Microbacterium gilvum</name>
    <dbReference type="NCBI Taxonomy" id="1336204"/>
    <lineage>
        <taxon>Bacteria</taxon>
        <taxon>Bacillati</taxon>
        <taxon>Actinomycetota</taxon>
        <taxon>Actinomycetes</taxon>
        <taxon>Micrococcales</taxon>
        <taxon>Microbacteriaceae</taxon>
        <taxon>Microbacterium</taxon>
    </lineage>
</organism>
<dbReference type="InterPro" id="IPR017867">
    <property type="entry name" value="Tyr_phospatase_low_mol_wt"/>
</dbReference>
<comment type="similarity">
    <text evidence="1">Belongs to the low molecular weight phosphotyrosine protein phosphatase family.</text>
</comment>
<evidence type="ECO:0000313" key="6">
    <source>
        <dbReference type="EMBL" id="GAA4765212.1"/>
    </source>
</evidence>
<comment type="caution">
    <text evidence="6">The sequence shown here is derived from an EMBL/GenBank/DDBJ whole genome shotgun (WGS) entry which is preliminary data.</text>
</comment>
<sequence length="153" mass="16135">MIAEIVVVCTGNICRSPMAEVVLRERLAEAGLDVAVRSSGVSDEELGNPVDPRAAAVLSGAGYPVPQRTARVFGAEDRDADLVLVMTRRHRAAILQHGVAPERVRLWMEFVPGGGEADVSDPWYGGRADFLETLALIEAGAPAVVELVGSGSS</sequence>
<dbReference type="Gene3D" id="3.40.50.2300">
    <property type="match status" value="1"/>
</dbReference>
<dbReference type="PRINTS" id="PR00719">
    <property type="entry name" value="LMWPTPASE"/>
</dbReference>
<dbReference type="PANTHER" id="PTHR11717">
    <property type="entry name" value="LOW MOLECULAR WEIGHT PROTEIN TYROSINE PHOSPHATASE"/>
    <property type="match status" value="1"/>
</dbReference>
<dbReference type="InterPro" id="IPR036196">
    <property type="entry name" value="Ptyr_pPase_sf"/>
</dbReference>
<dbReference type="SMART" id="SM00226">
    <property type="entry name" value="LMWPc"/>
    <property type="match status" value="1"/>
</dbReference>
<keyword evidence="7" id="KW-1185">Reference proteome</keyword>
<reference evidence="7" key="1">
    <citation type="journal article" date="2019" name="Int. J. Syst. Evol. Microbiol.">
        <title>The Global Catalogue of Microorganisms (GCM) 10K type strain sequencing project: providing services to taxonomists for standard genome sequencing and annotation.</title>
        <authorList>
            <consortium name="The Broad Institute Genomics Platform"/>
            <consortium name="The Broad Institute Genome Sequencing Center for Infectious Disease"/>
            <person name="Wu L."/>
            <person name="Ma J."/>
        </authorList>
    </citation>
    <scope>NUCLEOTIDE SEQUENCE [LARGE SCALE GENOMIC DNA]</scope>
    <source>
        <strain evidence="7">JCM 18537</strain>
    </source>
</reference>
<dbReference type="RefSeq" id="WP_345435621.1">
    <property type="nucleotide sequence ID" value="NZ_BAABKO010000001.1"/>
</dbReference>
<gene>
    <name evidence="6" type="ORF">GCM10023351_05120</name>
</gene>
<evidence type="ECO:0000256" key="1">
    <source>
        <dbReference type="ARBA" id="ARBA00011063"/>
    </source>
</evidence>
<dbReference type="SUPFAM" id="SSF52788">
    <property type="entry name" value="Phosphotyrosine protein phosphatases I"/>
    <property type="match status" value="1"/>
</dbReference>
<accession>A0ABP8ZSU1</accession>